<name>A0A5C6RH72_9BACT</name>
<keyword evidence="2" id="KW-0812">Transmembrane</keyword>
<keyword evidence="2" id="KW-0472">Membrane</keyword>
<feature type="compositionally biased region" description="Gly residues" evidence="1">
    <location>
        <begin position="170"/>
        <end position="182"/>
    </location>
</feature>
<dbReference type="RefSeq" id="WP_147169385.1">
    <property type="nucleotide sequence ID" value="NZ_VOOR01000069.1"/>
</dbReference>
<reference evidence="3 4" key="1">
    <citation type="submission" date="2019-08" db="EMBL/GenBank/DDBJ databases">
        <title>Genome of Phaeodactylibacter luteus.</title>
        <authorList>
            <person name="Bowman J.P."/>
        </authorList>
    </citation>
    <scope>NUCLEOTIDE SEQUENCE [LARGE SCALE GENOMIC DNA]</scope>
    <source>
        <strain evidence="3 4">KCTC 42180</strain>
    </source>
</reference>
<protein>
    <recommendedName>
        <fullName evidence="5">TonB family protein</fullName>
    </recommendedName>
</protein>
<organism evidence="3 4">
    <name type="scientific">Phaeodactylibacter luteus</name>
    <dbReference type="NCBI Taxonomy" id="1564516"/>
    <lineage>
        <taxon>Bacteria</taxon>
        <taxon>Pseudomonadati</taxon>
        <taxon>Bacteroidota</taxon>
        <taxon>Saprospiria</taxon>
        <taxon>Saprospirales</taxon>
        <taxon>Haliscomenobacteraceae</taxon>
        <taxon>Phaeodactylibacter</taxon>
    </lineage>
</organism>
<comment type="caution">
    <text evidence="3">The sequence shown here is derived from an EMBL/GenBank/DDBJ whole genome shotgun (WGS) entry which is preliminary data.</text>
</comment>
<sequence length="295" mass="31468">MAVETQVTQQDEQHKKRGMMISVAVHVALLMLALLPLLTFPDPPPGQEGILVNLGLPDMGSGDENAGPTTPAEVQDEELPPEEAAAPPEPSVADPEPEPDREVITAEDSEVALRKQEEERKKRQEAEADRKRRAEEEAKKKAEEEARRKAEEARKKREAEAADLKNSVGGLFGGGDGKGNTGTPGNQGDPNGDPNSDILTGISTGSGTVGGGLGSRGVARTHKPQDNSQDQGIVVVKVCVDRSGSVISAEFTQRGSTASSARLKNLAISSAKKWQFARGDIDRQCGTITYNFRAQ</sequence>
<keyword evidence="2" id="KW-1133">Transmembrane helix</keyword>
<feature type="compositionally biased region" description="Low complexity" evidence="1">
    <location>
        <begin position="82"/>
        <end position="94"/>
    </location>
</feature>
<feature type="transmembrane region" description="Helical" evidence="2">
    <location>
        <begin position="21"/>
        <end position="40"/>
    </location>
</feature>
<evidence type="ECO:0000313" key="3">
    <source>
        <dbReference type="EMBL" id="TXB61269.1"/>
    </source>
</evidence>
<evidence type="ECO:0000256" key="1">
    <source>
        <dbReference type="SAM" id="MobiDB-lite"/>
    </source>
</evidence>
<evidence type="ECO:0000313" key="4">
    <source>
        <dbReference type="Proteomes" id="UP000321580"/>
    </source>
</evidence>
<dbReference type="AlphaFoldDB" id="A0A5C6RH72"/>
<dbReference type="Proteomes" id="UP000321580">
    <property type="component" value="Unassembled WGS sequence"/>
</dbReference>
<accession>A0A5C6RH72</accession>
<proteinExistence type="predicted"/>
<feature type="compositionally biased region" description="Basic and acidic residues" evidence="1">
    <location>
        <begin position="111"/>
        <end position="163"/>
    </location>
</feature>
<keyword evidence="4" id="KW-1185">Reference proteome</keyword>
<dbReference type="OrthoDB" id="9786892at2"/>
<feature type="region of interest" description="Disordered" evidence="1">
    <location>
        <begin position="49"/>
        <end position="229"/>
    </location>
</feature>
<gene>
    <name evidence="3" type="ORF">FRY97_19945</name>
</gene>
<evidence type="ECO:0008006" key="5">
    <source>
        <dbReference type="Google" id="ProtNLM"/>
    </source>
</evidence>
<dbReference type="EMBL" id="VOOR01000069">
    <property type="protein sequence ID" value="TXB61269.1"/>
    <property type="molecule type" value="Genomic_DNA"/>
</dbReference>
<evidence type="ECO:0000256" key="2">
    <source>
        <dbReference type="SAM" id="Phobius"/>
    </source>
</evidence>